<sequence>METFCKEETNKQRARFPPAALCQANRQNLPPPPRHATSQSPATACPPSRSSNATQLPTGDDYSSRWNSRKAQAIRRRRTYALDFSQAFLASLFCT</sequence>
<proteinExistence type="predicted"/>
<protein>
    <submittedName>
        <fullName evidence="2">Uncharacterized protein</fullName>
    </submittedName>
</protein>
<reference evidence="2 3" key="1">
    <citation type="submission" date="2024-04" db="EMBL/GenBank/DDBJ databases">
        <authorList>
            <person name="Fracassetti M."/>
        </authorList>
    </citation>
    <scope>NUCLEOTIDE SEQUENCE [LARGE SCALE GENOMIC DNA]</scope>
</reference>
<dbReference type="Proteomes" id="UP001497516">
    <property type="component" value="Chromosome 6"/>
</dbReference>
<dbReference type="EMBL" id="OZ034819">
    <property type="protein sequence ID" value="CAL1394903.1"/>
    <property type="molecule type" value="Genomic_DNA"/>
</dbReference>
<gene>
    <name evidence="2" type="ORF">LTRI10_LOCUS35373</name>
</gene>
<evidence type="ECO:0000313" key="2">
    <source>
        <dbReference type="EMBL" id="CAL1394903.1"/>
    </source>
</evidence>
<organism evidence="2 3">
    <name type="scientific">Linum trigynum</name>
    <dbReference type="NCBI Taxonomy" id="586398"/>
    <lineage>
        <taxon>Eukaryota</taxon>
        <taxon>Viridiplantae</taxon>
        <taxon>Streptophyta</taxon>
        <taxon>Embryophyta</taxon>
        <taxon>Tracheophyta</taxon>
        <taxon>Spermatophyta</taxon>
        <taxon>Magnoliopsida</taxon>
        <taxon>eudicotyledons</taxon>
        <taxon>Gunneridae</taxon>
        <taxon>Pentapetalae</taxon>
        <taxon>rosids</taxon>
        <taxon>fabids</taxon>
        <taxon>Malpighiales</taxon>
        <taxon>Linaceae</taxon>
        <taxon>Linum</taxon>
    </lineage>
</organism>
<evidence type="ECO:0000313" key="3">
    <source>
        <dbReference type="Proteomes" id="UP001497516"/>
    </source>
</evidence>
<dbReference type="AlphaFoldDB" id="A0AAV2FAN2"/>
<feature type="region of interest" description="Disordered" evidence="1">
    <location>
        <begin position="23"/>
        <end position="70"/>
    </location>
</feature>
<feature type="compositionally biased region" description="Polar residues" evidence="1">
    <location>
        <begin position="36"/>
        <end position="57"/>
    </location>
</feature>
<evidence type="ECO:0000256" key="1">
    <source>
        <dbReference type="SAM" id="MobiDB-lite"/>
    </source>
</evidence>
<keyword evidence="3" id="KW-1185">Reference proteome</keyword>
<name>A0AAV2FAN2_9ROSI</name>
<accession>A0AAV2FAN2</accession>